<sequence length="167" mass="19429">MLKTLLGVILIFPFFYLNFVDAREVDIGISKIMPINVDKVDFYVQNIIRLLVESDFCVSRNEQTFSKVIEEFRADSFFDVDLHEAIQLIDELKDKFLLCDFSSSVLEPPLSAIVPQSLNGKRDLGLVLFDEYGNALTICVRICIWWVWRDGWGYECKEWTLSCRVEL</sequence>
<reference evidence="1" key="1">
    <citation type="journal article" date="2014" name="ISME J.">
        <title>Ecophysiology of Thioploca ingrica as revealed by the complete genome sequence supplemented with proteomic evidence.</title>
        <authorList>
            <person name="Kojima H."/>
            <person name="Ogura Y."/>
            <person name="Yamamoto N."/>
            <person name="Togashi T."/>
            <person name="Mori H."/>
            <person name="Watanabe T."/>
            <person name="Nemoto F."/>
            <person name="Kurokawa K."/>
            <person name="Hayashi T."/>
            <person name="Fukui M."/>
        </authorList>
    </citation>
    <scope>NUCLEOTIDE SEQUENCE [LARGE SCALE GENOMIC DNA]</scope>
</reference>
<accession>A0A090AMT1</accession>
<dbReference type="Proteomes" id="UP000031623">
    <property type="component" value="Chromosome"/>
</dbReference>
<gene>
    <name evidence="1" type="ORF">THII_3005</name>
</gene>
<dbReference type="KEGG" id="tig:THII_3005"/>
<proteinExistence type="predicted"/>
<keyword evidence="2" id="KW-1185">Reference proteome</keyword>
<protein>
    <submittedName>
        <fullName evidence="1">Uncharacterized protein</fullName>
    </submittedName>
</protein>
<organism evidence="1 2">
    <name type="scientific">Thioploca ingrica</name>
    <dbReference type="NCBI Taxonomy" id="40754"/>
    <lineage>
        <taxon>Bacteria</taxon>
        <taxon>Pseudomonadati</taxon>
        <taxon>Pseudomonadota</taxon>
        <taxon>Gammaproteobacteria</taxon>
        <taxon>Thiotrichales</taxon>
        <taxon>Thiotrichaceae</taxon>
        <taxon>Thioploca</taxon>
    </lineage>
</organism>
<dbReference type="HOGENOM" id="CLU_1593801_0_0_6"/>
<dbReference type="AlphaFoldDB" id="A0A090AMT1"/>
<evidence type="ECO:0000313" key="2">
    <source>
        <dbReference type="Proteomes" id="UP000031623"/>
    </source>
</evidence>
<dbReference type="EMBL" id="AP014633">
    <property type="protein sequence ID" value="BAP57302.1"/>
    <property type="molecule type" value="Genomic_DNA"/>
</dbReference>
<name>A0A090AMT1_9GAMM</name>
<evidence type="ECO:0000313" key="1">
    <source>
        <dbReference type="EMBL" id="BAP57302.1"/>
    </source>
</evidence>